<keyword evidence="1" id="KW-0732">Signal</keyword>
<dbReference type="PROSITE" id="PS51257">
    <property type="entry name" value="PROKAR_LIPOPROTEIN"/>
    <property type="match status" value="1"/>
</dbReference>
<gene>
    <name evidence="2" type="ORF">COB11_03615</name>
</gene>
<evidence type="ECO:0000256" key="1">
    <source>
        <dbReference type="SAM" id="SignalP"/>
    </source>
</evidence>
<dbReference type="InterPro" id="IPR005619">
    <property type="entry name" value="Uncharacterised_YajG"/>
</dbReference>
<reference evidence="3" key="1">
    <citation type="submission" date="2017-08" db="EMBL/GenBank/DDBJ databases">
        <title>A dynamic microbial community with high functional redundancy inhabits the cold, oxic subseafloor aquifer.</title>
        <authorList>
            <person name="Tully B.J."/>
            <person name="Wheat C.G."/>
            <person name="Glazer B.T."/>
            <person name="Huber J.A."/>
        </authorList>
    </citation>
    <scope>NUCLEOTIDE SEQUENCE [LARGE SCALE GENOMIC DNA]</scope>
</reference>
<feature type="signal peptide" evidence="1">
    <location>
        <begin position="1"/>
        <end position="29"/>
    </location>
</feature>
<sequence length="207" mass="23021">MRIFSMKPFFFIAAAAVILCSCAVKNDYADVKHKPSKTTQVIDHPGKKPIIIEIKDEREEKETVGYIQNSLGMKTAKIFPKEELPVSILRAMQDEMIAKGFVITEGGLKLLVTLDKCYVDYESNLFAAKSVADLQMNIHVLSESGDPLYFKKIKAKGIESPIFLYSGKNATKALNKALKNALSELMLDHYFIGSLIGETPTEVIAQD</sequence>
<feature type="chain" id="PRO_5012743256" description="Lipoprotein" evidence="1">
    <location>
        <begin position="30"/>
        <end position="207"/>
    </location>
</feature>
<accession>A0A2A4YIH3</accession>
<dbReference type="EMBL" id="NVUU01000035">
    <property type="protein sequence ID" value="PCI94638.1"/>
    <property type="molecule type" value="Genomic_DNA"/>
</dbReference>
<dbReference type="Pfam" id="PF03923">
    <property type="entry name" value="Lipoprotein_16"/>
    <property type="match status" value="1"/>
</dbReference>
<proteinExistence type="predicted"/>
<comment type="caution">
    <text evidence="2">The sequence shown here is derived from an EMBL/GenBank/DDBJ whole genome shotgun (WGS) entry which is preliminary data.</text>
</comment>
<evidence type="ECO:0000313" key="2">
    <source>
        <dbReference type="EMBL" id="PCI94638.1"/>
    </source>
</evidence>
<organism evidence="2 3">
    <name type="scientific">Aerophobetes bacterium</name>
    <dbReference type="NCBI Taxonomy" id="2030807"/>
    <lineage>
        <taxon>Bacteria</taxon>
        <taxon>Candidatus Aerophobota</taxon>
    </lineage>
</organism>
<evidence type="ECO:0000313" key="3">
    <source>
        <dbReference type="Proteomes" id="UP000217838"/>
    </source>
</evidence>
<evidence type="ECO:0008006" key="4">
    <source>
        <dbReference type="Google" id="ProtNLM"/>
    </source>
</evidence>
<protein>
    <recommendedName>
        <fullName evidence="4">Lipoprotein</fullName>
    </recommendedName>
</protein>
<dbReference type="Proteomes" id="UP000217838">
    <property type="component" value="Unassembled WGS sequence"/>
</dbReference>
<name>A0A2A4YIH3_UNCAE</name>
<dbReference type="AlphaFoldDB" id="A0A2A4YIH3"/>